<gene>
    <name evidence="3" type="ORF">E2F48_05285</name>
</gene>
<feature type="compositionally biased region" description="Basic and acidic residues" evidence="2">
    <location>
        <begin position="262"/>
        <end position="273"/>
    </location>
</feature>
<dbReference type="Gene3D" id="3.90.226.10">
    <property type="entry name" value="2-enoyl-CoA Hydratase, Chain A, domain 1"/>
    <property type="match status" value="1"/>
</dbReference>
<sequence>MTFTQISVERDGPLLWLTLNRPQSANSITIAMAEEFCTAVRQAEADPDCHVLILCGAGSFFCSGGDVLGMAGSEDPAGFLATLAGTMHEGLLALAESRLVTVAAVDGPAAGAGLGLVLNADFVLASPAASFRSAYGAVGLTPDCGVSYLLPQMVGPRRAAEIGLGGRVATAEEALDWGLISELVESPDLTGRARQLGLQLAEGATQALGPTKRLLNAGRLAGYAGHLADELETIAFMTSHPDTRNRIAAFARGGKRSVGAAHSEEGTRPAEVR</sequence>
<dbReference type="Proteomes" id="UP000295411">
    <property type="component" value="Unassembled WGS sequence"/>
</dbReference>
<protein>
    <submittedName>
        <fullName evidence="3">Enoyl-CoA hydratase/isomerase family protein</fullName>
    </submittedName>
</protein>
<organism evidence="3 4">
    <name type="scientific">Arthrobacter crusticola</name>
    <dbReference type="NCBI Taxonomy" id="2547960"/>
    <lineage>
        <taxon>Bacteria</taxon>
        <taxon>Bacillati</taxon>
        <taxon>Actinomycetota</taxon>
        <taxon>Actinomycetes</taxon>
        <taxon>Micrococcales</taxon>
        <taxon>Micrococcaceae</taxon>
        <taxon>Arthrobacter</taxon>
    </lineage>
</organism>
<dbReference type="GO" id="GO:0016853">
    <property type="term" value="F:isomerase activity"/>
    <property type="evidence" value="ECO:0007669"/>
    <property type="project" value="UniProtKB-KW"/>
</dbReference>
<dbReference type="Pfam" id="PF00378">
    <property type="entry name" value="ECH_1"/>
    <property type="match status" value="1"/>
</dbReference>
<evidence type="ECO:0000256" key="2">
    <source>
        <dbReference type="SAM" id="MobiDB-lite"/>
    </source>
</evidence>
<dbReference type="RefSeq" id="WP_133402963.1">
    <property type="nucleotide sequence ID" value="NZ_SMTK01000002.1"/>
</dbReference>
<dbReference type="InterPro" id="IPR029045">
    <property type="entry name" value="ClpP/crotonase-like_dom_sf"/>
</dbReference>
<evidence type="ECO:0000313" key="3">
    <source>
        <dbReference type="EMBL" id="TDK26603.1"/>
    </source>
</evidence>
<accession>A0A4R5TZE1</accession>
<comment type="caution">
    <text evidence="3">The sequence shown here is derived from an EMBL/GenBank/DDBJ whole genome shotgun (WGS) entry which is preliminary data.</text>
</comment>
<comment type="similarity">
    <text evidence="1">Belongs to the enoyl-CoA hydratase/isomerase family.</text>
</comment>
<dbReference type="CDD" id="cd06558">
    <property type="entry name" value="crotonase-like"/>
    <property type="match status" value="1"/>
</dbReference>
<evidence type="ECO:0000313" key="4">
    <source>
        <dbReference type="Proteomes" id="UP000295411"/>
    </source>
</evidence>
<proteinExistence type="inferred from homology"/>
<keyword evidence="3" id="KW-0413">Isomerase</keyword>
<dbReference type="InterPro" id="IPR018376">
    <property type="entry name" value="Enoyl-CoA_hyd/isom_CS"/>
</dbReference>
<dbReference type="InterPro" id="IPR001753">
    <property type="entry name" value="Enoyl-CoA_hydra/iso"/>
</dbReference>
<keyword evidence="4" id="KW-1185">Reference proteome</keyword>
<feature type="region of interest" description="Disordered" evidence="2">
    <location>
        <begin position="254"/>
        <end position="273"/>
    </location>
</feature>
<dbReference type="EMBL" id="SMTK01000002">
    <property type="protein sequence ID" value="TDK26603.1"/>
    <property type="molecule type" value="Genomic_DNA"/>
</dbReference>
<dbReference type="PANTHER" id="PTHR43459:SF1">
    <property type="entry name" value="EG:BACN32G11.4 PROTEIN"/>
    <property type="match status" value="1"/>
</dbReference>
<dbReference type="PANTHER" id="PTHR43459">
    <property type="entry name" value="ENOYL-COA HYDRATASE"/>
    <property type="match status" value="1"/>
</dbReference>
<reference evidence="3 4" key="1">
    <citation type="submission" date="2019-03" db="EMBL/GenBank/DDBJ databases">
        <title>Arthrobacter sp. nov., an bacterium isolated from biocrust in Mu Us Desert.</title>
        <authorList>
            <person name="Lixiong L."/>
        </authorList>
    </citation>
    <scope>NUCLEOTIDE SEQUENCE [LARGE SCALE GENOMIC DNA]</scope>
    <source>
        <strain evidence="3 4">SLN-3</strain>
    </source>
</reference>
<dbReference type="SUPFAM" id="SSF52096">
    <property type="entry name" value="ClpP/crotonase"/>
    <property type="match status" value="1"/>
</dbReference>
<dbReference type="OrthoDB" id="9777711at2"/>
<name>A0A4R5TZE1_9MICC</name>
<evidence type="ECO:0000256" key="1">
    <source>
        <dbReference type="RuleBase" id="RU003707"/>
    </source>
</evidence>
<dbReference type="PROSITE" id="PS00166">
    <property type="entry name" value="ENOYL_COA_HYDRATASE"/>
    <property type="match status" value="1"/>
</dbReference>
<dbReference type="AlphaFoldDB" id="A0A4R5TZE1"/>